<sequence>MAIGTTAEAFSISGANILTGAETFLENFVAAYVENGDFYGVNEGSIEPDLGDYDNEGDDAVLSVWNWINKADLSIQGGFISFPLIANMTGQTISSGTITGAKQVHGLDLWHEDSMNVAARPVLLQMPSKDKAGKPGNFLIGLYKVNFKPIQFDGPSYKEGLKINYDGTAVASTTDEKGVPFPDGKKRFGRILHIER</sequence>
<dbReference type="KEGG" id="vg:29124742"/>
<proteinExistence type="predicted"/>
<dbReference type="RefSeq" id="YP_009301287.1">
    <property type="nucleotide sequence ID" value="NC_031231.1"/>
</dbReference>
<dbReference type="GeneID" id="29124742"/>
<evidence type="ECO:0000313" key="1">
    <source>
        <dbReference type="EMBL" id="AMM44200.1"/>
    </source>
</evidence>
<reference evidence="1 2" key="1">
    <citation type="submission" date="2016-02" db="EMBL/GenBank/DDBJ databases">
        <authorList>
            <person name="Lynch K.C."/>
            <person name="Doan M."/>
            <person name="Paisley J.T."/>
            <person name="Allen K.G."/>
            <person name="Gaffney B.L."/>
            <person name="Rinehart C.A."/>
            <person name="King R.A."/>
            <person name="Staples A."/>
            <person name="Bowman C.A."/>
            <person name="Russell D.A."/>
            <person name="Pope W.H."/>
            <person name="Jacobs-Sera D."/>
            <person name="Hendrix R.W."/>
            <person name="Hatfull G.F."/>
        </authorList>
    </citation>
    <scope>NUCLEOTIDE SEQUENCE [LARGE SCALE GENOMIC DNA]</scope>
</reference>
<evidence type="ECO:0000313" key="2">
    <source>
        <dbReference type="Proteomes" id="UP000201386"/>
    </source>
</evidence>
<name>A0A140G6B5_9CAUD</name>
<organism evidence="1 2">
    <name type="scientific">Arthrobacter phage KellEzio</name>
    <dbReference type="NCBI Taxonomy" id="1796995"/>
    <lineage>
        <taxon>Viruses</taxon>
        <taxon>Duplodnaviria</taxon>
        <taxon>Heunggongvirae</taxon>
        <taxon>Uroviricota</taxon>
        <taxon>Caudoviricetes</taxon>
        <taxon>Kelleziovirus</taxon>
        <taxon>Kelleziovirus kellezzio</taxon>
    </lineage>
</organism>
<dbReference type="Proteomes" id="UP000201386">
    <property type="component" value="Segment"/>
</dbReference>
<gene>
    <name evidence="1" type="primary">30</name>
    <name evidence="1" type="ORF">KELLEZIO_30</name>
</gene>
<keyword evidence="2" id="KW-1185">Reference proteome</keyword>
<dbReference type="EMBL" id="KU647626">
    <property type="protein sequence ID" value="AMM44200.1"/>
    <property type="molecule type" value="Genomic_DNA"/>
</dbReference>
<accession>A0A140G6B5</accession>
<protein>
    <submittedName>
        <fullName evidence="1">Uncharacterized protein</fullName>
    </submittedName>
</protein>